<organism evidence="9 10">
    <name type="scientific">Xyrichtys novacula</name>
    <name type="common">Pearly razorfish</name>
    <name type="synonym">Hemipteronotus novacula</name>
    <dbReference type="NCBI Taxonomy" id="13765"/>
    <lineage>
        <taxon>Eukaryota</taxon>
        <taxon>Metazoa</taxon>
        <taxon>Chordata</taxon>
        <taxon>Craniata</taxon>
        <taxon>Vertebrata</taxon>
        <taxon>Euteleostomi</taxon>
        <taxon>Actinopterygii</taxon>
        <taxon>Neopterygii</taxon>
        <taxon>Teleostei</taxon>
        <taxon>Neoteleostei</taxon>
        <taxon>Acanthomorphata</taxon>
        <taxon>Eupercaria</taxon>
        <taxon>Labriformes</taxon>
        <taxon>Labridae</taxon>
        <taxon>Xyrichtys</taxon>
    </lineage>
</organism>
<feature type="region of interest" description="Disordered" evidence="7">
    <location>
        <begin position="58"/>
        <end position="113"/>
    </location>
</feature>
<keyword evidence="10" id="KW-1185">Reference proteome</keyword>
<feature type="compositionally biased region" description="Pro residues" evidence="7">
    <location>
        <begin position="98"/>
        <end position="113"/>
    </location>
</feature>
<gene>
    <name evidence="9" type="ORF">XNOV1_A025937</name>
</gene>
<feature type="compositionally biased region" description="Basic residues" evidence="7">
    <location>
        <begin position="74"/>
        <end position="86"/>
    </location>
</feature>
<feature type="compositionally biased region" description="Basic and acidic residues" evidence="7">
    <location>
        <begin position="87"/>
        <end position="96"/>
    </location>
</feature>
<keyword evidence="6" id="KW-0675">Receptor</keyword>
<dbReference type="GO" id="GO:0042105">
    <property type="term" value="C:alpha-beta T cell receptor complex"/>
    <property type="evidence" value="ECO:0007669"/>
    <property type="project" value="TreeGrafter"/>
</dbReference>
<evidence type="ECO:0000256" key="3">
    <source>
        <dbReference type="ARBA" id="ARBA00022553"/>
    </source>
</evidence>
<evidence type="ECO:0000313" key="10">
    <source>
        <dbReference type="Proteomes" id="UP001178508"/>
    </source>
</evidence>
<protein>
    <submittedName>
        <fullName evidence="9">T-cell surface glycoprotein CD3 zeta chain-like isoform X1</fullName>
    </submittedName>
</protein>
<name>A0AAV1H1G6_XYRNO</name>
<dbReference type="PANTHER" id="PTHR10035:SF2">
    <property type="entry name" value="T-CELL SURFACE GLYCOPROTEIN CD3 ZETA CHAIN"/>
    <property type="match status" value="1"/>
</dbReference>
<keyword evidence="5" id="KW-1064">Adaptive immunity</keyword>
<dbReference type="AlphaFoldDB" id="A0AAV1H1G6"/>
<keyword evidence="4" id="KW-0391">Immunity</keyword>
<proteinExistence type="predicted"/>
<dbReference type="InterPro" id="IPR024128">
    <property type="entry name" value="T-cell_CD3_zeta"/>
</dbReference>
<reference evidence="9" key="1">
    <citation type="submission" date="2023-08" db="EMBL/GenBank/DDBJ databases">
        <authorList>
            <person name="Alioto T."/>
            <person name="Alioto T."/>
            <person name="Gomez Garrido J."/>
        </authorList>
    </citation>
    <scope>NUCLEOTIDE SEQUENCE</scope>
</reference>
<keyword evidence="3" id="KW-0597">Phosphoprotein</keyword>
<dbReference type="InterPro" id="IPR021663">
    <property type="entry name" value="CD3_zeta/IgE_Fc_rcpt_gamma"/>
</dbReference>
<evidence type="ECO:0000256" key="7">
    <source>
        <dbReference type="SAM" id="MobiDB-lite"/>
    </source>
</evidence>
<evidence type="ECO:0000256" key="8">
    <source>
        <dbReference type="SAM" id="Phobius"/>
    </source>
</evidence>
<sequence>MEVETFFRDPIVCYVLDGVLVLYCIVATVLFFRERFSLPPPVPVGEPQEENGRIYQELERPRDADQYQVLEPSKKKKKTPKKKKPKPNTDEERNGDPNEPPAPRGSSSPQPPQ</sequence>
<evidence type="ECO:0000256" key="1">
    <source>
        <dbReference type="ARBA" id="ARBA00004251"/>
    </source>
</evidence>
<comment type="subcellular location">
    <subcellularLocation>
        <location evidence="1">Cell membrane</location>
        <topology evidence="1">Single-pass type I membrane protein</topology>
    </subcellularLocation>
</comment>
<keyword evidence="8" id="KW-0812">Transmembrane</keyword>
<evidence type="ECO:0000256" key="5">
    <source>
        <dbReference type="ARBA" id="ARBA00023130"/>
    </source>
</evidence>
<feature type="transmembrane region" description="Helical" evidence="8">
    <location>
        <begin position="12"/>
        <end position="32"/>
    </location>
</feature>
<evidence type="ECO:0000256" key="6">
    <source>
        <dbReference type="ARBA" id="ARBA00023170"/>
    </source>
</evidence>
<dbReference type="GO" id="GO:0002250">
    <property type="term" value="P:adaptive immune response"/>
    <property type="evidence" value="ECO:0007669"/>
    <property type="project" value="UniProtKB-KW"/>
</dbReference>
<dbReference type="Pfam" id="PF11628">
    <property type="entry name" value="TCR_zetazeta"/>
    <property type="match status" value="1"/>
</dbReference>
<dbReference type="PANTHER" id="PTHR10035">
    <property type="entry name" value="T-CELL SURFACE GLYCOPROTEIN CD3 ZETA CHAIN"/>
    <property type="match status" value="1"/>
</dbReference>
<dbReference type="GO" id="GO:0050852">
    <property type="term" value="P:T cell receptor signaling pathway"/>
    <property type="evidence" value="ECO:0007669"/>
    <property type="project" value="TreeGrafter"/>
</dbReference>
<keyword evidence="8" id="KW-0472">Membrane</keyword>
<keyword evidence="8" id="KW-1133">Transmembrane helix</keyword>
<accession>A0AAV1H1G6</accession>
<dbReference type="EMBL" id="OY660881">
    <property type="protein sequence ID" value="CAJ1079623.1"/>
    <property type="molecule type" value="Genomic_DNA"/>
</dbReference>
<dbReference type="Proteomes" id="UP001178508">
    <property type="component" value="Chromosome 18"/>
</dbReference>
<evidence type="ECO:0000313" key="9">
    <source>
        <dbReference type="EMBL" id="CAJ1079623.1"/>
    </source>
</evidence>
<keyword evidence="2" id="KW-1003">Cell membrane</keyword>
<evidence type="ECO:0000256" key="4">
    <source>
        <dbReference type="ARBA" id="ARBA00022859"/>
    </source>
</evidence>
<evidence type="ECO:0000256" key="2">
    <source>
        <dbReference type="ARBA" id="ARBA00022475"/>
    </source>
</evidence>